<dbReference type="EMBL" id="JAAMPI010001909">
    <property type="protein sequence ID" value="KAF4621901.1"/>
    <property type="molecule type" value="Genomic_DNA"/>
</dbReference>
<dbReference type="GO" id="GO:0020037">
    <property type="term" value="F:heme binding"/>
    <property type="evidence" value="ECO:0007669"/>
    <property type="project" value="InterPro"/>
</dbReference>
<keyword evidence="5 6" id="KW-0408">Iron</keyword>
<proteinExistence type="inferred from homology"/>
<feature type="transmembrane region" description="Helical" evidence="7">
    <location>
        <begin position="739"/>
        <end position="760"/>
    </location>
</feature>
<evidence type="ECO:0000313" key="9">
    <source>
        <dbReference type="EMBL" id="KAF4621901.1"/>
    </source>
</evidence>
<evidence type="ECO:0000259" key="8">
    <source>
        <dbReference type="Pfam" id="PF20684"/>
    </source>
</evidence>
<evidence type="ECO:0000256" key="4">
    <source>
        <dbReference type="ARBA" id="ARBA00022723"/>
    </source>
</evidence>
<dbReference type="Pfam" id="PF00067">
    <property type="entry name" value="p450"/>
    <property type="match status" value="1"/>
</dbReference>
<dbReference type="GO" id="GO:0016705">
    <property type="term" value="F:oxidoreductase activity, acting on paired donors, with incorporation or reduction of molecular oxygen"/>
    <property type="evidence" value="ECO:0007669"/>
    <property type="project" value="InterPro"/>
</dbReference>
<dbReference type="PRINTS" id="PR00465">
    <property type="entry name" value="EP450IV"/>
</dbReference>
<feature type="transmembrane region" description="Helical" evidence="7">
    <location>
        <begin position="580"/>
        <end position="598"/>
    </location>
</feature>
<protein>
    <recommendedName>
        <fullName evidence="8">Rhodopsin domain-containing protein</fullName>
    </recommendedName>
</protein>
<comment type="similarity">
    <text evidence="2">Belongs to the cytochrome P450 family.</text>
</comment>
<dbReference type="PANTHER" id="PTHR24304">
    <property type="entry name" value="CYTOCHROME P450 FAMILY 7"/>
    <property type="match status" value="1"/>
</dbReference>
<evidence type="ECO:0000256" key="7">
    <source>
        <dbReference type="SAM" id="Phobius"/>
    </source>
</evidence>
<dbReference type="GO" id="GO:0008395">
    <property type="term" value="F:steroid hydroxylase activity"/>
    <property type="evidence" value="ECO:0007669"/>
    <property type="project" value="TreeGrafter"/>
</dbReference>
<evidence type="ECO:0000256" key="5">
    <source>
        <dbReference type="ARBA" id="ARBA00023004"/>
    </source>
</evidence>
<evidence type="ECO:0000256" key="1">
    <source>
        <dbReference type="ARBA" id="ARBA00001971"/>
    </source>
</evidence>
<dbReference type="InterPro" id="IPR002403">
    <property type="entry name" value="Cyt_P450_E_grp-IV"/>
</dbReference>
<dbReference type="Pfam" id="PF20684">
    <property type="entry name" value="Fung_rhodopsin"/>
    <property type="match status" value="1"/>
</dbReference>
<dbReference type="PANTHER" id="PTHR24304:SF2">
    <property type="entry name" value="24-HYDROXYCHOLESTEROL 7-ALPHA-HYDROXYLASE"/>
    <property type="match status" value="1"/>
</dbReference>
<keyword evidence="7" id="KW-1133">Transmembrane helix</keyword>
<organism evidence="9 10">
    <name type="scientific">Cudoniella acicularis</name>
    <dbReference type="NCBI Taxonomy" id="354080"/>
    <lineage>
        <taxon>Eukaryota</taxon>
        <taxon>Fungi</taxon>
        <taxon>Dikarya</taxon>
        <taxon>Ascomycota</taxon>
        <taxon>Pezizomycotina</taxon>
        <taxon>Leotiomycetes</taxon>
        <taxon>Helotiales</taxon>
        <taxon>Tricladiaceae</taxon>
        <taxon>Cudoniella</taxon>
    </lineage>
</organism>
<accession>A0A8H4R355</accession>
<feature type="transmembrane region" description="Helical" evidence="7">
    <location>
        <begin position="631"/>
        <end position="649"/>
    </location>
</feature>
<dbReference type="Gene3D" id="1.10.630.10">
    <property type="entry name" value="Cytochrome P450"/>
    <property type="match status" value="1"/>
</dbReference>
<dbReference type="InterPro" id="IPR050529">
    <property type="entry name" value="CYP450_sterol_14alpha_dmase"/>
</dbReference>
<dbReference type="InterPro" id="IPR049326">
    <property type="entry name" value="Rhodopsin_dom_fungi"/>
</dbReference>
<comment type="cofactor">
    <cofactor evidence="1 6">
        <name>heme</name>
        <dbReference type="ChEBI" id="CHEBI:30413"/>
    </cofactor>
</comment>
<name>A0A8H4R355_9HELO</name>
<feature type="transmembrane region" description="Helical" evidence="7">
    <location>
        <begin position="661"/>
        <end position="685"/>
    </location>
</feature>
<keyword evidence="10" id="KW-1185">Reference proteome</keyword>
<dbReference type="Proteomes" id="UP000566819">
    <property type="component" value="Unassembled WGS sequence"/>
</dbReference>
<feature type="transmembrane region" description="Helical" evidence="7">
    <location>
        <begin position="546"/>
        <end position="568"/>
    </location>
</feature>
<feature type="transmembrane region" description="Helical" evidence="7">
    <location>
        <begin position="705"/>
        <end position="727"/>
    </location>
</feature>
<dbReference type="OrthoDB" id="1470350at2759"/>
<gene>
    <name evidence="9" type="ORF">G7Y89_g14444</name>
</gene>
<keyword evidence="3 6" id="KW-0349">Heme</keyword>
<evidence type="ECO:0000256" key="2">
    <source>
        <dbReference type="ARBA" id="ARBA00010617"/>
    </source>
</evidence>
<feature type="domain" description="Rhodopsin" evidence="8">
    <location>
        <begin position="564"/>
        <end position="794"/>
    </location>
</feature>
<dbReference type="SUPFAM" id="SSF48264">
    <property type="entry name" value="Cytochrome P450"/>
    <property type="match status" value="1"/>
</dbReference>
<comment type="caution">
    <text evidence="9">The sequence shown here is derived from an EMBL/GenBank/DDBJ whole genome shotgun (WGS) entry which is preliminary data.</text>
</comment>
<keyword evidence="7" id="KW-0812">Transmembrane</keyword>
<reference evidence="9 10" key="1">
    <citation type="submission" date="2020-03" db="EMBL/GenBank/DDBJ databases">
        <title>Draft Genome Sequence of Cudoniella acicularis.</title>
        <authorList>
            <person name="Buettner E."/>
            <person name="Kellner H."/>
        </authorList>
    </citation>
    <scope>NUCLEOTIDE SEQUENCE [LARGE SCALE GENOMIC DNA]</scope>
    <source>
        <strain evidence="9 10">DSM 108380</strain>
    </source>
</reference>
<sequence length="867" mass="96029">MEVLHSPDSQTERAQGTALLDSMLYFGNTRQTFSITAAGQKTYIMTSATNISDALRRPQDFDYSRVITDIMMRFGISKRAIRILHEKPSSSLFESKTLEPNPRLKSMADQGGVFLKAQLIPGKRFDEFQSIFLSGIDKRMKWDNLSQKAVFASRDNREKAGLKTVSLIELVRRTIVESTTVSFFGNAILEVGPTIVSDFLFFDDRIWLFLYGIPRPWASGMLQSKEKIHRAIQIYLELPKEKRLGASWLAFTLETEMKARGIATQDIAAWLFMLLWAFNTNTWRLCFWVCSYVFYDPSLLTVIRSEISPFTANYTSLSSLHADLSSCKRLNSVYHEVLRLVDSPVSLRCTTGPTTTALSEPIPTGSSVMLFHRQILTDEGAFGADAQNFNPERFLHKPNLVRNKSYSPFGGGAMLCPGQFMARGEVLIFLALAIERFELEVVKTRPFPKLETKTGAGFGILGPREGEDVVLKLAMKRVNRGNLHILSLMLCGAAGESQAAVLHGMQTNLQTKQLTMSFNPLDHSPAGIPPPGVIPNFTNPPSKGEALVVLDGVFVSLMLVAVLIRIYVRVRLVKTWGWDDYACILAACGSLVHMILYTQTVKMGFGRHIWDVPASWLLKKSNSQLLSVNGITYPFTIFCAKLSILLLYIRIFGVHQTMRIVAYTGIAVMGAFYTAMIGVAIGSLVKCNGLNALTVQFCRNYSGPVVMLNSVFNVVTDFFVLLLPFPFALKLQLTFARKIGLLAVFSGGLAACAASLARMIEFGIQYHTPDILWIQAINAEATIVEMNVGIIVACGTCIPAFYNHTKMALSQASVSLRSLFASSRSATTGTSHTGQGHSNVMEERVNSQTELKQFTPSIGSIRNAELA</sequence>
<keyword evidence="7" id="KW-0472">Membrane</keyword>
<dbReference type="AlphaFoldDB" id="A0A8H4R355"/>
<dbReference type="InterPro" id="IPR001128">
    <property type="entry name" value="Cyt_P450"/>
</dbReference>
<keyword evidence="4 6" id="KW-0479">Metal-binding</keyword>
<dbReference type="InterPro" id="IPR036396">
    <property type="entry name" value="Cyt_P450_sf"/>
</dbReference>
<evidence type="ECO:0000256" key="6">
    <source>
        <dbReference type="PIRSR" id="PIRSR602403-1"/>
    </source>
</evidence>
<dbReference type="CDD" id="cd11040">
    <property type="entry name" value="CYP7_CYP8-like"/>
    <property type="match status" value="1"/>
</dbReference>
<feature type="binding site" description="axial binding residue" evidence="6">
    <location>
        <position position="416"/>
    </location>
    <ligand>
        <name>heme</name>
        <dbReference type="ChEBI" id="CHEBI:30413"/>
    </ligand>
    <ligandPart>
        <name>Fe</name>
        <dbReference type="ChEBI" id="CHEBI:18248"/>
    </ligandPart>
</feature>
<evidence type="ECO:0000313" key="10">
    <source>
        <dbReference type="Proteomes" id="UP000566819"/>
    </source>
</evidence>
<evidence type="ECO:0000256" key="3">
    <source>
        <dbReference type="ARBA" id="ARBA00022617"/>
    </source>
</evidence>
<dbReference type="GO" id="GO:0005506">
    <property type="term" value="F:iron ion binding"/>
    <property type="evidence" value="ECO:0007669"/>
    <property type="project" value="InterPro"/>
</dbReference>